<reference evidence="2" key="1">
    <citation type="journal article" date="2019" name="Curr. Biol.">
        <title>Genome Sequence of Striga asiatica Provides Insight into the Evolution of Plant Parasitism.</title>
        <authorList>
            <person name="Yoshida S."/>
            <person name="Kim S."/>
            <person name="Wafula E.K."/>
            <person name="Tanskanen J."/>
            <person name="Kim Y.M."/>
            <person name="Honaas L."/>
            <person name="Yang Z."/>
            <person name="Spallek T."/>
            <person name="Conn C.E."/>
            <person name="Ichihashi Y."/>
            <person name="Cheong K."/>
            <person name="Cui S."/>
            <person name="Der J.P."/>
            <person name="Gundlach H."/>
            <person name="Jiao Y."/>
            <person name="Hori C."/>
            <person name="Ishida J.K."/>
            <person name="Kasahara H."/>
            <person name="Kiba T."/>
            <person name="Kim M.S."/>
            <person name="Koo N."/>
            <person name="Laohavisit A."/>
            <person name="Lee Y.H."/>
            <person name="Lumba S."/>
            <person name="McCourt P."/>
            <person name="Mortimer J.C."/>
            <person name="Mutuku J.M."/>
            <person name="Nomura T."/>
            <person name="Sasaki-Sekimoto Y."/>
            <person name="Seto Y."/>
            <person name="Wang Y."/>
            <person name="Wakatake T."/>
            <person name="Sakakibara H."/>
            <person name="Demura T."/>
            <person name="Yamaguchi S."/>
            <person name="Yoneyama K."/>
            <person name="Manabe R.I."/>
            <person name="Nelson D.C."/>
            <person name="Schulman A.H."/>
            <person name="Timko M.P."/>
            <person name="dePamphilis C.W."/>
            <person name="Choi D."/>
            <person name="Shirasu K."/>
        </authorList>
    </citation>
    <scope>NUCLEOTIDE SEQUENCE [LARGE SCALE GENOMIC DNA]</scope>
    <source>
        <strain evidence="2">cv. UVA1</strain>
    </source>
</reference>
<proteinExistence type="predicted"/>
<comment type="caution">
    <text evidence="1">The sequence shown here is derived from an EMBL/GenBank/DDBJ whole genome shotgun (WGS) entry which is preliminary data.</text>
</comment>
<sequence>MFEINVLVLRFLDIMQDPVTVSSDDMDNIEWWVFSEYRPIYPITKLPSSAPFTSPLPIDVIHKSLVAPSSLLVKISPVTHAPPSQPSQRLYSADPKIRVSGPNQSPPSLVVLHLSGARHSQSKSNYWIALEIPDDVVTKMTFEQDVAPQNDASEILKDSVRHRILHRLTSTSKSLRLKNHIVDRASLSIS</sequence>
<name>A0A5A7QRL9_STRAF</name>
<organism evidence="1 2">
    <name type="scientific">Striga asiatica</name>
    <name type="common">Asiatic witchweed</name>
    <name type="synonym">Buchnera asiatica</name>
    <dbReference type="NCBI Taxonomy" id="4170"/>
    <lineage>
        <taxon>Eukaryota</taxon>
        <taxon>Viridiplantae</taxon>
        <taxon>Streptophyta</taxon>
        <taxon>Embryophyta</taxon>
        <taxon>Tracheophyta</taxon>
        <taxon>Spermatophyta</taxon>
        <taxon>Magnoliopsida</taxon>
        <taxon>eudicotyledons</taxon>
        <taxon>Gunneridae</taxon>
        <taxon>Pentapetalae</taxon>
        <taxon>asterids</taxon>
        <taxon>lamiids</taxon>
        <taxon>Lamiales</taxon>
        <taxon>Orobanchaceae</taxon>
        <taxon>Buchnereae</taxon>
        <taxon>Striga</taxon>
    </lineage>
</organism>
<protein>
    <submittedName>
        <fullName evidence="1">Alpha-1 3-mannosyl-glycoprotein</fullName>
    </submittedName>
</protein>
<dbReference type="Proteomes" id="UP000325081">
    <property type="component" value="Unassembled WGS sequence"/>
</dbReference>
<gene>
    <name evidence="1" type="ORF">STAS_24630</name>
</gene>
<evidence type="ECO:0000313" key="1">
    <source>
        <dbReference type="EMBL" id="GER47518.1"/>
    </source>
</evidence>
<dbReference type="AlphaFoldDB" id="A0A5A7QRL9"/>
<accession>A0A5A7QRL9</accession>
<keyword evidence="2" id="KW-1185">Reference proteome</keyword>
<dbReference type="EMBL" id="BKCP01007959">
    <property type="protein sequence ID" value="GER47518.1"/>
    <property type="molecule type" value="Genomic_DNA"/>
</dbReference>
<evidence type="ECO:0000313" key="2">
    <source>
        <dbReference type="Proteomes" id="UP000325081"/>
    </source>
</evidence>